<keyword evidence="1" id="KW-0472">Membrane</keyword>
<evidence type="ECO:0000313" key="3">
    <source>
        <dbReference type="Proteomes" id="UP000602087"/>
    </source>
</evidence>
<keyword evidence="3" id="KW-1185">Reference proteome</keyword>
<keyword evidence="1" id="KW-0812">Transmembrane</keyword>
<keyword evidence="1" id="KW-1133">Transmembrane helix</keyword>
<evidence type="ECO:0000256" key="1">
    <source>
        <dbReference type="SAM" id="Phobius"/>
    </source>
</evidence>
<feature type="transmembrane region" description="Helical" evidence="1">
    <location>
        <begin position="37"/>
        <end position="55"/>
    </location>
</feature>
<evidence type="ECO:0000313" key="2">
    <source>
        <dbReference type="EMBL" id="MBI9114138.1"/>
    </source>
</evidence>
<reference evidence="2" key="1">
    <citation type="submission" date="2020-12" db="EMBL/GenBank/DDBJ databases">
        <title>Sanguibacter suaedae sp. nov., isolated from Suaeda aralocaspica.</title>
        <authorList>
            <person name="Ma Q."/>
        </authorList>
    </citation>
    <scope>NUCLEOTIDE SEQUENCE</scope>
    <source>
        <strain evidence="2">YZGR15</strain>
    </source>
</reference>
<dbReference type="RefSeq" id="WP_198732675.1">
    <property type="nucleotide sequence ID" value="NZ_JAEINH010000002.1"/>
</dbReference>
<proteinExistence type="predicted"/>
<comment type="caution">
    <text evidence="2">The sequence shown here is derived from an EMBL/GenBank/DDBJ whole genome shotgun (WGS) entry which is preliminary data.</text>
</comment>
<protein>
    <submittedName>
        <fullName evidence="2">Uncharacterized protein</fullName>
    </submittedName>
</protein>
<dbReference type="Proteomes" id="UP000602087">
    <property type="component" value="Unassembled WGS sequence"/>
</dbReference>
<gene>
    <name evidence="2" type="ORF">JAV76_03810</name>
</gene>
<feature type="transmembrane region" description="Helical" evidence="1">
    <location>
        <begin position="6"/>
        <end position="25"/>
    </location>
</feature>
<dbReference type="EMBL" id="JAEINH010000002">
    <property type="protein sequence ID" value="MBI9114138.1"/>
    <property type="molecule type" value="Genomic_DNA"/>
</dbReference>
<accession>A0A934I2S0</accession>
<organism evidence="2 3">
    <name type="scientific">Sanguibacter suaedae</name>
    <dbReference type="NCBI Taxonomy" id="2795737"/>
    <lineage>
        <taxon>Bacteria</taxon>
        <taxon>Bacillati</taxon>
        <taxon>Actinomycetota</taxon>
        <taxon>Actinomycetes</taxon>
        <taxon>Micrococcales</taxon>
        <taxon>Sanguibacteraceae</taxon>
        <taxon>Sanguibacter</taxon>
    </lineage>
</organism>
<sequence>MDLLYDVVLVLHLVGWAIVLGGYVASLREPTLYRGTFHGALTALVTGLLMVGLAEGPLGWDLDHVKIAVKLVVALAVAVLTYLATARDVRAPAVRHGVGALVLANVVVAVVV</sequence>
<feature type="transmembrane region" description="Helical" evidence="1">
    <location>
        <begin position="67"/>
        <end position="86"/>
    </location>
</feature>
<feature type="transmembrane region" description="Helical" evidence="1">
    <location>
        <begin position="93"/>
        <end position="111"/>
    </location>
</feature>
<dbReference type="AlphaFoldDB" id="A0A934I2S0"/>
<name>A0A934I2S0_9MICO</name>